<dbReference type="RefSeq" id="WP_338201409.1">
    <property type="nucleotide sequence ID" value="NZ_JAEKNR010000108.1"/>
</dbReference>
<dbReference type="AlphaFoldDB" id="A0A934K867"/>
<keyword evidence="3" id="KW-0804">Transcription</keyword>
<evidence type="ECO:0000313" key="5">
    <source>
        <dbReference type="EMBL" id="MBJ7598423.1"/>
    </source>
</evidence>
<keyword evidence="6" id="KW-1185">Reference proteome</keyword>
<feature type="domain" description="HTH hxlR-type" evidence="4">
    <location>
        <begin position="10"/>
        <end position="108"/>
    </location>
</feature>
<name>A0A934K867_9BACT</name>
<sequence>MTTRSYGQFCGFARALELVGERWALLVVRDLVLRPKRFTDLRRGLPRIPTNILSARLKELEDAGIVRRRILPRPAAGVVYELTEYGQDLEDIVLRLGLWGARSLGDPRPEDIVTPDSLILALRATFRPEAARDLRASYELRLGPVVVHAAVDRGTLEAGEGPLVEPDLVIETDAAFRPLLAGELSPDEAVHSGGVRLTGDPSLLAGFVEVFRIPPSPGRAPLASDPGMGPVLNSA</sequence>
<gene>
    <name evidence="5" type="ORF">JF922_10100</name>
</gene>
<dbReference type="Gene3D" id="3.30.1050.10">
    <property type="entry name" value="SCP2 sterol-binding domain"/>
    <property type="match status" value="1"/>
</dbReference>
<dbReference type="InterPro" id="IPR036388">
    <property type="entry name" value="WH-like_DNA-bd_sf"/>
</dbReference>
<evidence type="ECO:0000313" key="6">
    <source>
        <dbReference type="Proteomes" id="UP000612893"/>
    </source>
</evidence>
<reference evidence="5" key="1">
    <citation type="submission" date="2020-10" db="EMBL/GenBank/DDBJ databases">
        <title>Ca. Dormibacterota MAGs.</title>
        <authorList>
            <person name="Montgomery K."/>
        </authorList>
    </citation>
    <scope>NUCLEOTIDE SEQUENCE [LARGE SCALE GENOMIC DNA]</scope>
    <source>
        <strain evidence="5">SC8812_S17_10</strain>
    </source>
</reference>
<keyword evidence="2" id="KW-0238">DNA-binding</keyword>
<evidence type="ECO:0000256" key="1">
    <source>
        <dbReference type="ARBA" id="ARBA00023015"/>
    </source>
</evidence>
<evidence type="ECO:0000256" key="3">
    <source>
        <dbReference type="ARBA" id="ARBA00023163"/>
    </source>
</evidence>
<protein>
    <submittedName>
        <fullName evidence="5">Transcriptional regulator</fullName>
    </submittedName>
</protein>
<dbReference type="InterPro" id="IPR036527">
    <property type="entry name" value="SCP2_sterol-bd_dom_sf"/>
</dbReference>
<dbReference type="PANTHER" id="PTHR33204">
    <property type="entry name" value="TRANSCRIPTIONAL REGULATOR, MARR FAMILY"/>
    <property type="match status" value="1"/>
</dbReference>
<dbReference type="GO" id="GO:0003677">
    <property type="term" value="F:DNA binding"/>
    <property type="evidence" value="ECO:0007669"/>
    <property type="project" value="UniProtKB-KW"/>
</dbReference>
<comment type="caution">
    <text evidence="5">The sequence shown here is derived from an EMBL/GenBank/DDBJ whole genome shotgun (WGS) entry which is preliminary data.</text>
</comment>
<dbReference type="InterPro" id="IPR036390">
    <property type="entry name" value="WH_DNA-bd_sf"/>
</dbReference>
<dbReference type="PROSITE" id="PS51118">
    <property type="entry name" value="HTH_HXLR"/>
    <property type="match status" value="1"/>
</dbReference>
<dbReference type="SUPFAM" id="SSF46785">
    <property type="entry name" value="Winged helix' DNA-binding domain"/>
    <property type="match status" value="1"/>
</dbReference>
<accession>A0A934K867</accession>
<dbReference type="SUPFAM" id="SSF55718">
    <property type="entry name" value="SCP-like"/>
    <property type="match status" value="1"/>
</dbReference>
<keyword evidence="1" id="KW-0805">Transcription regulation</keyword>
<dbReference type="EMBL" id="JAEKNR010000108">
    <property type="protein sequence ID" value="MBJ7598423.1"/>
    <property type="molecule type" value="Genomic_DNA"/>
</dbReference>
<organism evidence="5 6">
    <name type="scientific">Candidatus Nephthysia bennettiae</name>
    <dbReference type="NCBI Taxonomy" id="3127016"/>
    <lineage>
        <taxon>Bacteria</taxon>
        <taxon>Bacillati</taxon>
        <taxon>Candidatus Dormiibacterota</taxon>
        <taxon>Candidatus Dormibacteria</taxon>
        <taxon>Candidatus Dormibacterales</taxon>
        <taxon>Candidatus Dormibacteraceae</taxon>
        <taxon>Candidatus Nephthysia</taxon>
    </lineage>
</organism>
<dbReference type="Pfam" id="PF01638">
    <property type="entry name" value="HxlR"/>
    <property type="match status" value="1"/>
</dbReference>
<dbReference type="Proteomes" id="UP000612893">
    <property type="component" value="Unassembled WGS sequence"/>
</dbReference>
<dbReference type="PANTHER" id="PTHR33204:SF18">
    <property type="entry name" value="TRANSCRIPTIONAL REGULATORY PROTEIN"/>
    <property type="match status" value="1"/>
</dbReference>
<evidence type="ECO:0000256" key="2">
    <source>
        <dbReference type="ARBA" id="ARBA00023125"/>
    </source>
</evidence>
<dbReference type="Gene3D" id="1.10.10.10">
    <property type="entry name" value="Winged helix-like DNA-binding domain superfamily/Winged helix DNA-binding domain"/>
    <property type="match status" value="1"/>
</dbReference>
<dbReference type="InterPro" id="IPR002577">
    <property type="entry name" value="HTH_HxlR"/>
</dbReference>
<proteinExistence type="predicted"/>
<evidence type="ECO:0000259" key="4">
    <source>
        <dbReference type="PROSITE" id="PS51118"/>
    </source>
</evidence>